<name>A0ABP1IAC2_9EUKA</name>
<protein>
    <submittedName>
        <fullName evidence="1">Hypothetical_protein</fullName>
    </submittedName>
</protein>
<comment type="caution">
    <text evidence="1">The sequence shown here is derived from an EMBL/GenBank/DDBJ whole genome shotgun (WGS) entry which is preliminary data.</text>
</comment>
<sequence>MIFVKRLSISNTKIELEPVDFYSDQVSSYIHHLQNYIFNYVHVQVMNNKRQQPWCYRQTLYASQIKNAISEEIDLDEFAPETEAQRLQSQQNRKILIQKAKKFQKMIAPDSLYYDAGDRRKVLFNQQIGGISYEFDKEERRFYVEEDPDFNGEDME</sequence>
<dbReference type="Proteomes" id="UP001642409">
    <property type="component" value="Unassembled WGS sequence"/>
</dbReference>
<proteinExistence type="predicted"/>
<organism evidence="1 3">
    <name type="scientific">Hexamita inflata</name>
    <dbReference type="NCBI Taxonomy" id="28002"/>
    <lineage>
        <taxon>Eukaryota</taxon>
        <taxon>Metamonada</taxon>
        <taxon>Diplomonadida</taxon>
        <taxon>Hexamitidae</taxon>
        <taxon>Hexamitinae</taxon>
        <taxon>Hexamita</taxon>
    </lineage>
</organism>
<accession>A0ABP1IAC2</accession>
<evidence type="ECO:0000313" key="1">
    <source>
        <dbReference type="EMBL" id="CAL6011447.1"/>
    </source>
</evidence>
<evidence type="ECO:0000313" key="2">
    <source>
        <dbReference type="EMBL" id="CAL6011449.1"/>
    </source>
</evidence>
<dbReference type="EMBL" id="CAXDID020000064">
    <property type="protein sequence ID" value="CAL6011449.1"/>
    <property type="molecule type" value="Genomic_DNA"/>
</dbReference>
<gene>
    <name evidence="1" type="ORF">HINF_LOCUS22825</name>
    <name evidence="2" type="ORF">HINF_LOCUS22827</name>
</gene>
<keyword evidence="3" id="KW-1185">Reference proteome</keyword>
<dbReference type="EMBL" id="CAXDID020000064">
    <property type="protein sequence ID" value="CAL6011447.1"/>
    <property type="molecule type" value="Genomic_DNA"/>
</dbReference>
<reference evidence="1 3" key="1">
    <citation type="submission" date="2024-07" db="EMBL/GenBank/DDBJ databases">
        <authorList>
            <person name="Akdeniz Z."/>
        </authorList>
    </citation>
    <scope>NUCLEOTIDE SEQUENCE [LARGE SCALE GENOMIC DNA]</scope>
</reference>
<evidence type="ECO:0000313" key="3">
    <source>
        <dbReference type="Proteomes" id="UP001642409"/>
    </source>
</evidence>